<sequence>MPSLRSRKRARDSDRTATCDRLDVAFAEGQIDGIEHRTRVAAALRAAHIGDLTALTADLQLPGVARVRRGPPPARSVAASPTRPDRDAPGYWPVRIGVAVALVAAMAVAHAVVSRPVHRPPVPLPTAAAPVPVTAPVVVEPVDLRTDRGLTELVAAVRRVSGGTVVDSLSVRGPDDGGVQIAEPGNSRADRTYTWTPGAGLTRLDVVSAIARDPDQRTVDLGDLDTTALAGLLADAPRATGVPGARSVRLMVFDPGSGPAVEITCTDGSARRGTVTARPDGSGVAVFAAS</sequence>
<dbReference type="Pfam" id="PF08044">
    <property type="entry name" value="DUF1707"/>
    <property type="match status" value="1"/>
</dbReference>
<dbReference type="RefSeq" id="WP_179760331.1">
    <property type="nucleotide sequence ID" value="NZ_BAAAJZ010000013.1"/>
</dbReference>
<evidence type="ECO:0000259" key="3">
    <source>
        <dbReference type="Pfam" id="PF08044"/>
    </source>
</evidence>
<gene>
    <name evidence="4" type="ORF">HDA37_000939</name>
</gene>
<protein>
    <recommendedName>
        <fullName evidence="3">DUF1707 domain-containing protein</fullName>
    </recommendedName>
</protein>
<name>A0A852W1D7_PSEA5</name>
<comment type="caution">
    <text evidence="4">The sequence shown here is derived from an EMBL/GenBank/DDBJ whole genome shotgun (WGS) entry which is preliminary data.</text>
</comment>
<evidence type="ECO:0000256" key="1">
    <source>
        <dbReference type="SAM" id="MobiDB-lite"/>
    </source>
</evidence>
<evidence type="ECO:0000313" key="5">
    <source>
        <dbReference type="Proteomes" id="UP000549695"/>
    </source>
</evidence>
<keyword evidence="5" id="KW-1185">Reference proteome</keyword>
<accession>A0A852W1D7</accession>
<keyword evidence="2" id="KW-0472">Membrane</keyword>
<keyword evidence="2" id="KW-0812">Transmembrane</keyword>
<keyword evidence="2" id="KW-1133">Transmembrane helix</keyword>
<feature type="region of interest" description="Disordered" evidence="1">
    <location>
        <begin position="66"/>
        <end position="88"/>
    </location>
</feature>
<organism evidence="4 5">
    <name type="scientific">Pseudonocardia alni</name>
    <name type="common">Amycolata alni</name>
    <dbReference type="NCBI Taxonomy" id="33907"/>
    <lineage>
        <taxon>Bacteria</taxon>
        <taxon>Bacillati</taxon>
        <taxon>Actinomycetota</taxon>
        <taxon>Actinomycetes</taxon>
        <taxon>Pseudonocardiales</taxon>
        <taxon>Pseudonocardiaceae</taxon>
        <taxon>Pseudonocardia</taxon>
    </lineage>
</organism>
<feature type="transmembrane region" description="Helical" evidence="2">
    <location>
        <begin position="92"/>
        <end position="113"/>
    </location>
</feature>
<reference evidence="4 5" key="1">
    <citation type="submission" date="2020-07" db="EMBL/GenBank/DDBJ databases">
        <title>Sequencing the genomes of 1000 actinobacteria strains.</title>
        <authorList>
            <person name="Klenk H.-P."/>
        </authorList>
    </citation>
    <scope>NUCLEOTIDE SEQUENCE [LARGE SCALE GENOMIC DNA]</scope>
    <source>
        <strain evidence="4 5">DSM 44749</strain>
    </source>
</reference>
<proteinExistence type="predicted"/>
<dbReference type="Proteomes" id="UP000549695">
    <property type="component" value="Unassembled WGS sequence"/>
</dbReference>
<dbReference type="GeneID" id="98050755"/>
<evidence type="ECO:0000313" key="4">
    <source>
        <dbReference type="EMBL" id="NYG00654.1"/>
    </source>
</evidence>
<dbReference type="AlphaFoldDB" id="A0A852W1D7"/>
<dbReference type="InterPro" id="IPR012551">
    <property type="entry name" value="DUF1707_SHOCT-like"/>
</dbReference>
<feature type="domain" description="DUF1707" evidence="3">
    <location>
        <begin position="9"/>
        <end position="60"/>
    </location>
</feature>
<evidence type="ECO:0000256" key="2">
    <source>
        <dbReference type="SAM" id="Phobius"/>
    </source>
</evidence>
<dbReference type="EMBL" id="JACCCZ010000001">
    <property type="protein sequence ID" value="NYG00654.1"/>
    <property type="molecule type" value="Genomic_DNA"/>
</dbReference>